<organism evidence="2 3">
    <name type="scientific">Alternaria atra</name>
    <dbReference type="NCBI Taxonomy" id="119953"/>
    <lineage>
        <taxon>Eukaryota</taxon>
        <taxon>Fungi</taxon>
        <taxon>Dikarya</taxon>
        <taxon>Ascomycota</taxon>
        <taxon>Pezizomycotina</taxon>
        <taxon>Dothideomycetes</taxon>
        <taxon>Pleosporomycetidae</taxon>
        <taxon>Pleosporales</taxon>
        <taxon>Pleosporineae</taxon>
        <taxon>Pleosporaceae</taxon>
        <taxon>Alternaria</taxon>
        <taxon>Alternaria sect. Ulocladioides</taxon>
    </lineage>
</organism>
<protein>
    <submittedName>
        <fullName evidence="2">Uncharacterized protein</fullName>
    </submittedName>
</protein>
<dbReference type="RefSeq" id="XP_043172631.1">
    <property type="nucleotide sequence ID" value="XM_043316696.1"/>
</dbReference>
<dbReference type="EMBL" id="CAJRGZ010000023">
    <property type="protein sequence ID" value="CAG5179160.1"/>
    <property type="molecule type" value="Genomic_DNA"/>
</dbReference>
<dbReference type="AlphaFoldDB" id="A0A8J2N533"/>
<reference evidence="2" key="1">
    <citation type="submission" date="2021-05" db="EMBL/GenBank/DDBJ databases">
        <authorList>
            <person name="Stam R."/>
        </authorList>
    </citation>
    <scope>NUCLEOTIDE SEQUENCE</scope>
    <source>
        <strain evidence="2">CS162</strain>
    </source>
</reference>
<evidence type="ECO:0000313" key="2">
    <source>
        <dbReference type="EMBL" id="CAG5179160.1"/>
    </source>
</evidence>
<dbReference type="OrthoDB" id="3688385at2759"/>
<gene>
    <name evidence="2" type="ORF">ALTATR162_LOCUS9063</name>
</gene>
<accession>A0A8J2N533</accession>
<comment type="caution">
    <text evidence="2">The sequence shown here is derived from an EMBL/GenBank/DDBJ whole genome shotgun (WGS) entry which is preliminary data.</text>
</comment>
<dbReference type="Proteomes" id="UP000676310">
    <property type="component" value="Unassembled WGS sequence"/>
</dbReference>
<keyword evidence="3" id="KW-1185">Reference proteome</keyword>
<proteinExistence type="predicted"/>
<evidence type="ECO:0000313" key="3">
    <source>
        <dbReference type="Proteomes" id="UP000676310"/>
    </source>
</evidence>
<dbReference type="GeneID" id="67021243"/>
<evidence type="ECO:0000256" key="1">
    <source>
        <dbReference type="SAM" id="MobiDB-lite"/>
    </source>
</evidence>
<name>A0A8J2N533_9PLEO</name>
<feature type="region of interest" description="Disordered" evidence="1">
    <location>
        <begin position="157"/>
        <end position="192"/>
    </location>
</feature>
<sequence length="220" mass="25315">MTNPYDQPSQYISTSTNWFNPNGVAHYTRPIPHPDIYQATNNTLNRIIAGDPTRVAQVEAAVKEKRAREDAVTRQREAEEAAAAKQAQEIHKWRNYCIQRYVNRHGTVAEKQEQEERFKKLQEIYSRLEHKMVLADCHLELKKWGLQPNAAMDSKSTFDAWHSVDKPRRARRQGWDPQMKGGRQAPPPPSSSALRPDACCDFDYCHGFCANIGTPWCEYS</sequence>